<dbReference type="Gene3D" id="3.30.559.10">
    <property type="entry name" value="Chloramphenicol acetyltransferase-like domain"/>
    <property type="match status" value="4"/>
</dbReference>
<feature type="domain" description="Carrier" evidence="3">
    <location>
        <begin position="1062"/>
        <end position="1136"/>
    </location>
</feature>
<dbReference type="PANTHER" id="PTHR45527">
    <property type="entry name" value="NONRIBOSOMAL PEPTIDE SYNTHETASE"/>
    <property type="match status" value="1"/>
</dbReference>
<dbReference type="NCBIfam" id="TIGR01733">
    <property type="entry name" value="AA-adenyl-dom"/>
    <property type="match status" value="4"/>
</dbReference>
<dbReference type="RefSeq" id="WP_273924185.1">
    <property type="nucleotide sequence ID" value="NZ_JAMDGR010000024.1"/>
</dbReference>
<keyword evidence="1" id="KW-0596">Phosphopantetheine</keyword>
<accession>A0ABT5QC80</accession>
<evidence type="ECO:0000313" key="4">
    <source>
        <dbReference type="EMBL" id="MDD1151768.1"/>
    </source>
</evidence>
<dbReference type="Gene3D" id="1.10.1200.10">
    <property type="entry name" value="ACP-like"/>
    <property type="match status" value="4"/>
</dbReference>
<dbReference type="InterPro" id="IPR036736">
    <property type="entry name" value="ACP-like_sf"/>
</dbReference>
<dbReference type="InterPro" id="IPR020845">
    <property type="entry name" value="AMP-binding_CS"/>
</dbReference>
<sequence>MQFSELMAVLSTLAIRLQRDGEDLLVQGDDEALDDALWDSLIQHKAQLLQQVSEQGGHWLSPAFRITPDMLPLVSLEQPAIDRIVAGVPGGAANVQDIYPLAPLQEGMLYHYLSAPQGDPYVLQAHFAFADRQRLQDFAEALQWVIERHDILRTAIVWESLDEPLQVVLRQAPLQCEALPLDAAGGDALAQLQQRYDSRHFRLDLRQAPLLRLVHAEDPVNSRQVALLLFHHMALDHAALDVVRQEIQACLLGQREQLPLPVPFRNHLAQARLGQSEERHAAFFREMLGDIGEPTLPFGLGDVQGATGRIEEHRLPLDRQLSQRLRGQARQLGVSVASLMHLALGRVLGQLSGREAVVFGTVLLGRMEVGEGGERALGMFINTLPLRVDVGAQSVRAGVLATHARLSALLAHEHASLALAQRCSAVSAPTPLFSAMLNYRHSHRADGDQVQELVPGIQVLGAQERTNYPLTVNIDDLGEDLQITALVDASLGAERISGYLLTTLESLALALQANPEAPLYSLEMLPASERRYLLQGLNTPLGQYPDSPLIHQQVEAQARVQPEAPALLFQAQRLSYGELNRRANQVAHRLLALGVRADQRVAICVERGLEMIIGLLGILKAGGAYVPIDPAYPRERIAYTLEDSAPVALLVQADTQALVADLRVPLIDLDSRTLAHESPDNPDVPGLTPANLAYVIYTSGSTGLPKGVMVEHRNVARLFSATRDWFDFNWRDVWALFHSFAFDFSVWEIWGALIHGGQLLVVPQVVSRSPQACYALLCEARVSILNQTPSAFRSLIAAQDQSGLKHSLRQVIFGGEALEPGMLKPWYARLENVGTQLVNMYGITETTVHVTYRPLQAADAQWVGSSPIGRRIPDLQLYVLDARREPLPTGVVGELYVGGAGVARGYLKRDQLNAERFIADPFSNRPGARLYKTGDLARWRTDGSLEYLGRNDDQVKIRGFRIELGEVQARLAACDGVGEAVVIAREQSPGDKRLVAYVIPRPGAAPGAAQLREQLRQSLAEYMLPSAFVLLQAWPLTTNGKLDRKALPAPDSAALARRDYQAPQGEVEQAIAKIWQELLQVPQVGRQDHFFELGGHSLLAVKLMERMRQVDLCADVRVLFGQPTLAALAAAVGGQREVQVPANRIAADCRRITPELLPLADLDQAAIDRVLAQVPGGAANVQDIYALAPLQAGILYHHLSSTEGDPYVLQVQFEFASDDVLQTFTLALQQVIQRHDILRTSVVWQGLDAAVQVVWRQAPLELEVLELDPARGTILGQLQAGFDPRHYRLDLGRAPLLRLVCARDADPQRWLGILLLHHLALDHSSLEVLVQEISAVLQGHGAQLPPAVPYRNYVAQARLGLGEPEHQAFFRQMLGDIDEPTLAFDLQDVNRDGSGIREQQLRLEPALCRRLRQQARSLGVSVASLMHLAWGRVLGPLSGRDDVVFGTVLLGRMHGGAGADRALGMFINTLPLRIGLGPQGVAEALRHTHQQLAQLLGHEHASLALAQRCSGVPAAQPLFNSLLNYRHSPQQAAGDQGPAAWDGIRVLASEERSNYPLALNIDDDGEGLRLTLQAVAQVNGERVCRYMECVLEHLAQALEQTPDMALQQIPLLPAAERRQLLVEFNATALDYPRGQTLHQLFEAQAQAHPQRVAAVEGDALLSYAELNTRANQLAHHLLELGVQPGDHLAILLPRSLDLLLSQLAISKCAAAYVPLDIHAPAQRQGFMVSDSRSVVLLTRSDEVLDCPARRVDLDRLRLSALPTHNPDLPQSSESVAYIMYTSGSTGTPKGVRVPHRAISRLVINNGYADFNPEDRVVFASNPAFDASTMDVWGALLNVGRVLVIDHHTLLDPVRFGQALSTLGATVLFVTTALFNQYVQLIPEALKGLRILLCGGERADPAAFRRLLAHAPQLRLVHCYGPTETTTYATTHEVRQLAVDAEHVAIGRPISNTRVYVLDQHQQPVPLGAQGEIVIGGDGVALGYLNRPELSAEKFIRDPFSDQPQALLYRTGDLGRWLDNGVLECLGRNDDQVKIRGLRIEPGEIEARLLSCPGVKEGVVLAREDEPGDKRLVAYYSVQADTPEPSAESLRQALQQQLPDYMVPLAYVRLDALPLTNNGKLDRKALPAPDQSALLSRGFVAPEGEVETALARIWSELLKVERVGRHDHFFELGGHSLLAVSLIERMRQIGLSADVRVLFGQPTLAALAAAVGSGREVQVPANRIGADCQRITPELLPLIELDQQAIDRVVASVPGGVANVQDIYPLAPLQEGILYHHLSAEQGDPYLLQSRLAFDSLERLQRFAGAMQQVIQRHDILRTAVLWEGLPQPLQVVWRQAELQVLEQVLDPADGDLLEQLQQRFDARHWRLDLTRAPLIRLVYARVPGQSRVLAILLFHHLALDHTAMEVIGEEMRALLFNHHERLGTPMPYRNYVAQARLGAGQAEHEGFFRQMLGDIDEPTLAFAVEDVQGDGRDIEEARVPVPDALSLRLREQARQLGVSAAALMHLAWGLVLGQVSNRRHVVFGTVLMGRMQGGEGADRALGVFINTLPLRVDVDAGSVRAGVRATHARLSALLAHEHASLALAQRCSGVPASSPLFSALLNYRHSVADAGRGAGLDIWQGIELLGGEERSNYPLSLSVDDLGQGFSLSLLALPAIGAQRMAGYMLQVLEQLTDALEWSPDLDLVQLSVLPTAERQQLLEGFNASAADYPRGQTLHGLFEARVQAAPEAVALVQGPLRLSYRQLNQRANQLARQLLELGAGPDERVALCLPRGPQLLTAMLAILKAGASYVPIDPSHPPERIAYLLQDSAPLALLVQGATCELPEMPGLVRIDLDGCVWQQAPLDNPQVPGLTPAHLAYVIYTSGSTGQPKGVMVEHQSLENLVQWHCATFDLGPGRHSSSVAGLGFDAMAWEVWPTLCSGATLHLPPAEVGSQDLDALLGWWRAQPLDISFLPTPVAEYAFSQGQGHPTLSTLLIGGDRLRQFPADPGFAVINNYGPTEATVVATSGPISVGGSLHIGRPMANARIYLLDELQRPVPLGVIGELYVGGAGVARGYLNRDALTAERFLDDPFCAEPQARLYRTGDLARWRADGSLDYLGRNDDQVKVRGMRIEPGEIEAALLSHPALKEALVLVREGRLLAYFTEHAEVSNQELDLQDLRDHLQGRLPDYMLPVAYVRLLALPLTANGKLDRKALPQPDQDAWLSREFEAPQGEVENALAQIWSELLQVQQVGRHDHFFELGGHSLLAVSLIERMRQIGLGADVRVLFNQPTLAALAAAVGSGREVQVPANLIGADCPRITPELLPLIELDQDAIERIVATVPGGVANVQDIYPLAPLQEGILYHHLSARQGDPYLLQSHLAFADRQRLEDFTQALQRVGERHDILRTAVLWEGLKQPLQVVWRRARVAVEEVILDPAEGDILEQLQARFDARHWRLELTQAPLMRLVHAQDPVRQRTVAILLFHHIVLDHTALEVVREEIQACLLGQEPAGTAIPYRNYVAQARLGGSREEHEAFFREMLGDIDEPTLPFGLQDVQGDGEAIEELQRALDADLSARLRAQARLLGVSAASLFHLAWARVLSVTSGQERVVFGTVLLGRLQGGLGADRALGMFINTLPLRVDLDHSGTRAAVKATHVRLSALLGHEHASLALAQRCSTVAAPLPLFSAMLNYRHGSDAAPSPAMQQAWQGIQTLRSEERTNYPLSLNVDDLGQGFRLTAMTLARIGAERICGYMEQALHALVDTLEQAPQRPLRQVPILPPEERRQLLHACNATTRDYPLEQTLHGLFEAQVLRTPEALAVQAGEQRLSYHQLNQRANQLAGHLLQLGVGPDTRVAICVERGLEMVIGLLAILKAGGAYVPIDPTYPAERIAYMLEDSAPLAVLVQAGGRPLPGELKVPLVELDRWVWSEAPQANPQHPGLSPSHLAYVIYTSGSTGQPKGVMNEHRAVVNRLLWMQEQYRLTADDAVLQKTPFSFDVSVWEFFWPLFTGARLVMARPEGHKDPAYLRQVIRDEGISTLHFVPSMLDVFLAHGQEVEDLGLRQVMCSGEALPGSLVRRFKQQLPQVGLYNLYGPTEAAVDVTAWDCAGPLHSTPDNTPIGKPIANTRIYLLDGHMQPVPRGVVGELYIGGVQVARGYLNREQLTAERFLKDPFSEAPGARLYRTGDLGRYRADGAIEYLGRNDDQVKIRGLRIELGEIQARLTQLDGVKEAVVLAREDVPGDLRLVAYYTSHETHRQLPIDSLRAQLREHLPDYMVPTLFVHLEALPLSPNGKLARKDLPVPGRDAALVREYEAPIGDTEITLARLWAELLNVERVGRHDHFFELGGHSLLAVSLISRMREEGMEADVRTLFEQPTLAGYAAMTERMEIVL</sequence>
<organism evidence="4 5">
    <name type="scientific">Pseudomonas idahonensis</name>
    <dbReference type="NCBI Taxonomy" id="2942628"/>
    <lineage>
        <taxon>Bacteria</taxon>
        <taxon>Pseudomonadati</taxon>
        <taxon>Pseudomonadota</taxon>
        <taxon>Gammaproteobacteria</taxon>
        <taxon>Pseudomonadales</taxon>
        <taxon>Pseudomonadaceae</taxon>
        <taxon>Pseudomonas</taxon>
    </lineage>
</organism>
<protein>
    <submittedName>
        <fullName evidence="4">Amino acid adenylation domain-containing protein</fullName>
    </submittedName>
</protein>
<dbReference type="NCBIfam" id="NF003417">
    <property type="entry name" value="PRK04813.1"/>
    <property type="match status" value="4"/>
</dbReference>
<dbReference type="InterPro" id="IPR020806">
    <property type="entry name" value="PKS_PP-bd"/>
</dbReference>
<dbReference type="PROSITE" id="PS00455">
    <property type="entry name" value="AMP_BINDING"/>
    <property type="match status" value="4"/>
</dbReference>
<evidence type="ECO:0000259" key="3">
    <source>
        <dbReference type="PROSITE" id="PS50075"/>
    </source>
</evidence>
<feature type="domain" description="Carrier" evidence="3">
    <location>
        <begin position="4294"/>
        <end position="4368"/>
    </location>
</feature>
<keyword evidence="2" id="KW-0597">Phosphoprotein</keyword>
<dbReference type="PROSITE" id="PS50075">
    <property type="entry name" value="CARRIER"/>
    <property type="match status" value="4"/>
</dbReference>
<dbReference type="Gene3D" id="3.30.559.30">
    <property type="entry name" value="Nonribosomal peptide synthetase, condensation domain"/>
    <property type="match status" value="4"/>
</dbReference>
<dbReference type="Gene3D" id="2.30.38.10">
    <property type="entry name" value="Luciferase, Domain 3"/>
    <property type="match status" value="4"/>
</dbReference>
<feature type="domain" description="Carrier" evidence="3">
    <location>
        <begin position="2140"/>
        <end position="2214"/>
    </location>
</feature>
<dbReference type="SUPFAM" id="SSF52777">
    <property type="entry name" value="CoA-dependent acyltransferases"/>
    <property type="match status" value="8"/>
</dbReference>
<dbReference type="InterPro" id="IPR023213">
    <property type="entry name" value="CAT-like_dom_sf"/>
</dbReference>
<dbReference type="CDD" id="cd12117">
    <property type="entry name" value="A_NRPS_Srf_like"/>
    <property type="match status" value="1"/>
</dbReference>
<evidence type="ECO:0000256" key="1">
    <source>
        <dbReference type="ARBA" id="ARBA00022450"/>
    </source>
</evidence>
<comment type="caution">
    <text evidence="4">The sequence shown here is derived from an EMBL/GenBank/DDBJ whole genome shotgun (WGS) entry which is preliminary data.</text>
</comment>
<dbReference type="InterPro" id="IPR045851">
    <property type="entry name" value="AMP-bd_C_sf"/>
</dbReference>
<proteinExistence type="predicted"/>
<evidence type="ECO:0000256" key="2">
    <source>
        <dbReference type="ARBA" id="ARBA00022553"/>
    </source>
</evidence>
<dbReference type="InterPro" id="IPR001242">
    <property type="entry name" value="Condensation_dom"/>
</dbReference>
<dbReference type="InterPro" id="IPR009081">
    <property type="entry name" value="PP-bd_ACP"/>
</dbReference>
<dbReference type="Proteomes" id="UP001217610">
    <property type="component" value="Unassembled WGS sequence"/>
</dbReference>
<gene>
    <name evidence="4" type="ORF">M5G25_26175</name>
</gene>
<dbReference type="SUPFAM" id="SSF47336">
    <property type="entry name" value="ACP-like"/>
    <property type="match status" value="4"/>
</dbReference>
<dbReference type="SMART" id="SM00823">
    <property type="entry name" value="PKS_PP"/>
    <property type="match status" value="4"/>
</dbReference>
<dbReference type="CDD" id="cd05930">
    <property type="entry name" value="A_NRPS"/>
    <property type="match status" value="1"/>
</dbReference>
<dbReference type="InterPro" id="IPR025110">
    <property type="entry name" value="AMP-bd_C"/>
</dbReference>
<dbReference type="InterPro" id="IPR010071">
    <property type="entry name" value="AA_adenyl_dom"/>
</dbReference>
<evidence type="ECO:0000313" key="5">
    <source>
        <dbReference type="Proteomes" id="UP001217610"/>
    </source>
</evidence>
<dbReference type="Pfam" id="PF13193">
    <property type="entry name" value="AMP-binding_C"/>
    <property type="match status" value="4"/>
</dbReference>
<dbReference type="InterPro" id="IPR000873">
    <property type="entry name" value="AMP-dep_synth/lig_dom"/>
</dbReference>
<dbReference type="Pfam" id="PF00501">
    <property type="entry name" value="AMP-binding"/>
    <property type="match status" value="4"/>
</dbReference>
<dbReference type="SUPFAM" id="SSF56801">
    <property type="entry name" value="Acetyl-CoA synthetase-like"/>
    <property type="match status" value="4"/>
</dbReference>
<dbReference type="EMBL" id="JAMDGR010000024">
    <property type="protein sequence ID" value="MDD1151768.1"/>
    <property type="molecule type" value="Genomic_DNA"/>
</dbReference>
<feature type="domain" description="Carrier" evidence="3">
    <location>
        <begin position="3210"/>
        <end position="3284"/>
    </location>
</feature>
<dbReference type="PANTHER" id="PTHR45527:SF14">
    <property type="entry name" value="PLIPASTATIN SYNTHASE SUBUNIT B"/>
    <property type="match status" value="1"/>
</dbReference>
<dbReference type="Gene3D" id="3.40.50.980">
    <property type="match status" value="8"/>
</dbReference>
<reference evidence="4 5" key="1">
    <citation type="submission" date="2022-05" db="EMBL/GenBank/DDBJ databases">
        <title>Novel Pseudomonas spp. Isolated from a Rainbow Trout Aquaculture Facility.</title>
        <authorList>
            <person name="Testerman T."/>
            <person name="Graf J."/>
        </authorList>
    </citation>
    <scope>NUCLEOTIDE SEQUENCE [LARGE SCALE GENOMIC DNA]</scope>
    <source>
        <strain evidence="4 5">ID357</strain>
    </source>
</reference>
<dbReference type="Pfam" id="PF00668">
    <property type="entry name" value="Condensation"/>
    <property type="match status" value="4"/>
</dbReference>
<dbReference type="Pfam" id="PF00550">
    <property type="entry name" value="PP-binding"/>
    <property type="match status" value="4"/>
</dbReference>
<name>A0ABT5QC80_9PSED</name>
<dbReference type="Gene3D" id="3.30.300.30">
    <property type="match status" value="4"/>
</dbReference>
<dbReference type="CDD" id="cd19544">
    <property type="entry name" value="E-C_NRPS"/>
    <property type="match status" value="4"/>
</dbReference>
<keyword evidence="5" id="KW-1185">Reference proteome</keyword>
<dbReference type="CDD" id="cd17643">
    <property type="entry name" value="A_NRPS_Cytc1-like"/>
    <property type="match status" value="1"/>
</dbReference>